<organism evidence="1 2">
    <name type="scientific">Pyrococcus horikoshii (strain ATCC 700860 / DSM 12428 / JCM 9974 / NBRC 100139 / OT-3)</name>
    <dbReference type="NCBI Taxonomy" id="70601"/>
    <lineage>
        <taxon>Archaea</taxon>
        <taxon>Methanobacteriati</taxon>
        <taxon>Methanobacteriota</taxon>
        <taxon>Thermococci</taxon>
        <taxon>Thermococcales</taxon>
        <taxon>Thermococcaceae</taxon>
        <taxon>Pyrococcus</taxon>
    </lineage>
</organism>
<sequence>MIKFFVKYKFLLMFSGKNSSPVKTFFMVLSISSSNTKLSGRITLSTEEFVKSLSCQSGLFSNAGITLEYKTLASPQTFSVLMGFLLWGIVDEPTCFSPKGSLTSSISVLCRFLISNPILSRVEATKARKKSSSA</sequence>
<dbReference type="KEGG" id="pho:PH0853"/>
<gene>
    <name evidence="1" type="ordered locus">PH0853</name>
</gene>
<reference evidence="1 2" key="1">
    <citation type="journal article" date="1998" name="DNA Res.">
        <title>Complete sequence and gene organization of the genome of a hyper-thermophilic archaebacterium, Pyrococcus horikoshii OT3.</title>
        <authorList>
            <person name="Kawarabayasi Y."/>
            <person name="Sawada M."/>
            <person name="Horikawa H."/>
            <person name="Haikawa Y."/>
            <person name="Hino Y."/>
            <person name="Yamamoto S."/>
            <person name="Sekine M."/>
            <person name="Baba S."/>
            <person name="Kosugi H."/>
            <person name="Hosoyama A."/>
            <person name="Nagai Y."/>
            <person name="Sakai M."/>
            <person name="Ogura K."/>
            <person name="Otuka R."/>
            <person name="Nakazawa H."/>
            <person name="Takamiya M."/>
            <person name="Ohfuku Y."/>
            <person name="Funahashi T."/>
            <person name="Tanaka T."/>
            <person name="Kudoh Y."/>
            <person name="Yamazaki J."/>
            <person name="Kushida N."/>
            <person name="Oguchi A."/>
            <person name="Aoki K."/>
            <person name="Nakamura Y."/>
            <person name="Robb T.F."/>
            <person name="Horikoshi K."/>
            <person name="Masuchi Y."/>
            <person name="Shizuya H."/>
            <person name="Kikuchi H."/>
        </authorList>
    </citation>
    <scope>NUCLEOTIDE SEQUENCE [LARGE SCALE GENOMIC DNA]</scope>
    <source>
        <strain evidence="2">ATCC 700860 / DSM 12428 / JCM 9974 / NBRC 100139 / OT-3</strain>
    </source>
</reference>
<protein>
    <submittedName>
        <fullName evidence="1">Uncharacterized protein</fullName>
    </submittedName>
</protein>
<proteinExistence type="predicted"/>
<keyword evidence="2" id="KW-1185">Reference proteome</keyword>
<dbReference type="PIR" id="A71136">
    <property type="entry name" value="A71136"/>
</dbReference>
<name>O58583_PYRHO</name>
<dbReference type="EnsemblBacteria" id="BAA29947">
    <property type="protein sequence ID" value="BAA29947"/>
    <property type="gene ID" value="BAA29947"/>
</dbReference>
<accession>O58583</accession>
<evidence type="ECO:0000313" key="2">
    <source>
        <dbReference type="Proteomes" id="UP000000752"/>
    </source>
</evidence>
<dbReference type="AlphaFoldDB" id="O58583"/>
<evidence type="ECO:0000313" key="1">
    <source>
        <dbReference type="EMBL" id="BAA29947.1"/>
    </source>
</evidence>
<dbReference type="EMBL" id="BA000001">
    <property type="protein sequence ID" value="BAA29947.1"/>
    <property type="molecule type" value="Genomic_DNA"/>
</dbReference>
<dbReference type="Proteomes" id="UP000000752">
    <property type="component" value="Chromosome"/>
</dbReference>